<comment type="caution">
    <text evidence="2">The sequence shown here is derived from an EMBL/GenBank/DDBJ whole genome shotgun (WGS) entry which is preliminary data.</text>
</comment>
<reference evidence="2" key="1">
    <citation type="journal article" date="2020" name="Stud. Mycol.">
        <title>101 Dothideomycetes genomes: a test case for predicting lifestyles and emergence of pathogens.</title>
        <authorList>
            <person name="Haridas S."/>
            <person name="Albert R."/>
            <person name="Binder M."/>
            <person name="Bloem J."/>
            <person name="Labutti K."/>
            <person name="Salamov A."/>
            <person name="Andreopoulos B."/>
            <person name="Baker S."/>
            <person name="Barry K."/>
            <person name="Bills G."/>
            <person name="Bluhm B."/>
            <person name="Cannon C."/>
            <person name="Castanera R."/>
            <person name="Culley D."/>
            <person name="Daum C."/>
            <person name="Ezra D."/>
            <person name="Gonzalez J."/>
            <person name="Henrissat B."/>
            <person name="Kuo A."/>
            <person name="Liang C."/>
            <person name="Lipzen A."/>
            <person name="Lutzoni F."/>
            <person name="Magnuson J."/>
            <person name="Mondo S."/>
            <person name="Nolan M."/>
            <person name="Ohm R."/>
            <person name="Pangilinan J."/>
            <person name="Park H.-J."/>
            <person name="Ramirez L."/>
            <person name="Alfaro M."/>
            <person name="Sun H."/>
            <person name="Tritt A."/>
            <person name="Yoshinaga Y."/>
            <person name="Zwiers L.-H."/>
            <person name="Turgeon B."/>
            <person name="Goodwin S."/>
            <person name="Spatafora J."/>
            <person name="Crous P."/>
            <person name="Grigoriev I."/>
        </authorList>
    </citation>
    <scope>NUCLEOTIDE SEQUENCE</scope>
    <source>
        <strain evidence="2">CBS 125425</strain>
    </source>
</reference>
<proteinExistence type="predicted"/>
<organism evidence="2 3">
    <name type="scientific">Polyplosphaeria fusca</name>
    <dbReference type="NCBI Taxonomy" id="682080"/>
    <lineage>
        <taxon>Eukaryota</taxon>
        <taxon>Fungi</taxon>
        <taxon>Dikarya</taxon>
        <taxon>Ascomycota</taxon>
        <taxon>Pezizomycotina</taxon>
        <taxon>Dothideomycetes</taxon>
        <taxon>Pleosporomycetidae</taxon>
        <taxon>Pleosporales</taxon>
        <taxon>Tetraplosphaeriaceae</taxon>
        <taxon>Polyplosphaeria</taxon>
    </lineage>
</organism>
<feature type="non-terminal residue" evidence="2">
    <location>
        <position position="1"/>
    </location>
</feature>
<sequence>RNIKAGFAASGLVPFNPDRVLRDILKPPSALTIPRVDGANAEPCLQAKVLQTPVTPATPVSAGALTSLQDYIVNEHARSLDDRSKQNFERHIQKLVKATQICLTNSALQQDQIRFLIRINNEAKVRRSARRDILAKGEGKVMSFEDLEAVRAARAAKGQAKAEGKGKRGRKRKTQADAEAMKSSTKAARTGDIQPEDEIELESWRAPVARMW</sequence>
<keyword evidence="3" id="KW-1185">Reference proteome</keyword>
<evidence type="ECO:0000256" key="1">
    <source>
        <dbReference type="SAM" id="MobiDB-lite"/>
    </source>
</evidence>
<name>A0A9P4RD60_9PLEO</name>
<dbReference type="EMBL" id="ML996098">
    <property type="protein sequence ID" value="KAF2740961.1"/>
    <property type="molecule type" value="Genomic_DNA"/>
</dbReference>
<feature type="region of interest" description="Disordered" evidence="1">
    <location>
        <begin position="155"/>
        <end position="200"/>
    </location>
</feature>
<dbReference type="Proteomes" id="UP000799444">
    <property type="component" value="Unassembled WGS sequence"/>
</dbReference>
<dbReference type="OrthoDB" id="4357141at2759"/>
<evidence type="ECO:0000313" key="2">
    <source>
        <dbReference type="EMBL" id="KAF2740961.1"/>
    </source>
</evidence>
<evidence type="ECO:0000313" key="3">
    <source>
        <dbReference type="Proteomes" id="UP000799444"/>
    </source>
</evidence>
<protein>
    <submittedName>
        <fullName evidence="2">Uncharacterized protein</fullName>
    </submittedName>
</protein>
<gene>
    <name evidence="2" type="ORF">EJ04DRAFT_423289</name>
</gene>
<dbReference type="AlphaFoldDB" id="A0A9P4RD60"/>
<accession>A0A9P4RD60</accession>